<dbReference type="PANTHER" id="PTHR45861">
    <property type="entry name" value="DNA POLYMERASE ALPHA CATALYTIC SUBUNIT"/>
    <property type="match status" value="1"/>
</dbReference>
<dbReference type="Proteomes" id="UP000673691">
    <property type="component" value="Unassembled WGS sequence"/>
</dbReference>
<dbReference type="PANTHER" id="PTHR45861:SF1">
    <property type="entry name" value="DNA POLYMERASE ALPHA CATALYTIC SUBUNIT"/>
    <property type="match status" value="1"/>
</dbReference>
<accession>A0A8H7ZKJ4</accession>
<dbReference type="GO" id="GO:0003688">
    <property type="term" value="F:DNA replication origin binding"/>
    <property type="evidence" value="ECO:0007669"/>
    <property type="project" value="TreeGrafter"/>
</dbReference>
<reference evidence="3 4" key="1">
    <citation type="journal article" name="Sci. Rep.">
        <title>Genome-scale phylogenetic analyses confirm Olpidium as the closest living zoosporic fungus to the non-flagellated, terrestrial fungi.</title>
        <authorList>
            <person name="Chang Y."/>
            <person name="Rochon D."/>
            <person name="Sekimoto S."/>
            <person name="Wang Y."/>
            <person name="Chovatia M."/>
            <person name="Sandor L."/>
            <person name="Salamov A."/>
            <person name="Grigoriev I.V."/>
            <person name="Stajich J.E."/>
            <person name="Spatafora J.W."/>
        </authorList>
    </citation>
    <scope>NUCLEOTIDE SEQUENCE [LARGE SCALE GENOMIC DNA]</scope>
    <source>
        <strain evidence="3">S191</strain>
    </source>
</reference>
<dbReference type="Pfam" id="PF12254">
    <property type="entry name" value="DNA_pol_alpha_N"/>
    <property type="match status" value="1"/>
</dbReference>
<dbReference type="GO" id="GO:0005658">
    <property type="term" value="C:alpha DNA polymerase:primase complex"/>
    <property type="evidence" value="ECO:0007669"/>
    <property type="project" value="TreeGrafter"/>
</dbReference>
<dbReference type="GO" id="GO:1902975">
    <property type="term" value="P:mitotic DNA replication initiation"/>
    <property type="evidence" value="ECO:0007669"/>
    <property type="project" value="TreeGrafter"/>
</dbReference>
<evidence type="ECO:0000313" key="3">
    <source>
        <dbReference type="EMBL" id="KAG5455606.1"/>
    </source>
</evidence>
<comment type="caution">
    <text evidence="3">The sequence shown here is derived from an EMBL/GenBank/DDBJ whole genome shotgun (WGS) entry which is preliminary data.</text>
</comment>
<protein>
    <submittedName>
        <fullName evidence="3">DNA polymerase alpha subunit p180 N terminal-domain-containing protein</fullName>
    </submittedName>
</protein>
<evidence type="ECO:0000256" key="1">
    <source>
        <dbReference type="SAM" id="MobiDB-lite"/>
    </source>
</evidence>
<dbReference type="GO" id="GO:0006272">
    <property type="term" value="P:leading strand elongation"/>
    <property type="evidence" value="ECO:0007669"/>
    <property type="project" value="TreeGrafter"/>
</dbReference>
<name>A0A8H7ZKJ4_9FUNG</name>
<proteinExistence type="predicted"/>
<evidence type="ECO:0000259" key="2">
    <source>
        <dbReference type="Pfam" id="PF12254"/>
    </source>
</evidence>
<sequence>MSDVEDLAAAHGAEVVSSPLAPRGRRAGRDAAAAAADKFARLRERRRAPGSASSARRLAEYDDIYDEVTEDHYNAIVKGRLKEEDFVVDDDGRGYAENGLEEWDDVREDEYSTGSEAEVEKRRRSDRKGPRKRFFSSGAPRKRGNARGGVGGGFFVLRNVSPRVLAAKGRFPGI</sequence>
<dbReference type="GO" id="GO:0003682">
    <property type="term" value="F:chromatin binding"/>
    <property type="evidence" value="ECO:0007669"/>
    <property type="project" value="TreeGrafter"/>
</dbReference>
<feature type="compositionally biased region" description="Basic residues" evidence="1">
    <location>
        <begin position="124"/>
        <end position="145"/>
    </location>
</feature>
<dbReference type="AlphaFoldDB" id="A0A8H7ZKJ4"/>
<evidence type="ECO:0000313" key="4">
    <source>
        <dbReference type="Proteomes" id="UP000673691"/>
    </source>
</evidence>
<gene>
    <name evidence="3" type="ORF">BJ554DRAFT_4919</name>
</gene>
<feature type="compositionally biased region" description="Acidic residues" evidence="1">
    <location>
        <begin position="99"/>
        <end position="108"/>
    </location>
</feature>
<dbReference type="GO" id="GO:0003697">
    <property type="term" value="F:single-stranded DNA binding"/>
    <property type="evidence" value="ECO:0007669"/>
    <property type="project" value="TreeGrafter"/>
</dbReference>
<dbReference type="GO" id="GO:0006273">
    <property type="term" value="P:lagging strand elongation"/>
    <property type="evidence" value="ECO:0007669"/>
    <property type="project" value="TreeGrafter"/>
</dbReference>
<dbReference type="EMBL" id="JAEFCI010013092">
    <property type="protein sequence ID" value="KAG5455606.1"/>
    <property type="molecule type" value="Genomic_DNA"/>
</dbReference>
<feature type="domain" description="DNA polymerase alpha catalytic subunit N-terminal" evidence="2">
    <location>
        <begin position="40"/>
        <end position="104"/>
    </location>
</feature>
<keyword evidence="4" id="KW-1185">Reference proteome</keyword>
<dbReference type="OrthoDB" id="6755010at2759"/>
<dbReference type="GO" id="GO:0003887">
    <property type="term" value="F:DNA-directed DNA polymerase activity"/>
    <property type="evidence" value="ECO:0007669"/>
    <property type="project" value="TreeGrafter"/>
</dbReference>
<organism evidence="3 4">
    <name type="scientific">Olpidium bornovanus</name>
    <dbReference type="NCBI Taxonomy" id="278681"/>
    <lineage>
        <taxon>Eukaryota</taxon>
        <taxon>Fungi</taxon>
        <taxon>Fungi incertae sedis</taxon>
        <taxon>Olpidiomycota</taxon>
        <taxon>Olpidiomycotina</taxon>
        <taxon>Olpidiomycetes</taxon>
        <taxon>Olpidiales</taxon>
        <taxon>Olpidiaceae</taxon>
        <taxon>Olpidium</taxon>
    </lineage>
</organism>
<feature type="region of interest" description="Disordered" evidence="1">
    <location>
        <begin position="92"/>
        <end position="151"/>
    </location>
</feature>
<dbReference type="InterPro" id="IPR024647">
    <property type="entry name" value="DNA_pol_a_cat_su_N"/>
</dbReference>
<feature type="region of interest" description="Disordered" evidence="1">
    <location>
        <begin position="1"/>
        <end position="29"/>
    </location>
</feature>